<evidence type="ECO:0000313" key="3">
    <source>
        <dbReference type="EMBL" id="KAG6506755.1"/>
    </source>
</evidence>
<dbReference type="PROSITE" id="PS51375">
    <property type="entry name" value="PPR"/>
    <property type="match status" value="3"/>
</dbReference>
<reference evidence="3 4" key="1">
    <citation type="submission" date="2020-08" db="EMBL/GenBank/DDBJ databases">
        <title>Plant Genome Project.</title>
        <authorList>
            <person name="Zhang R.-G."/>
        </authorList>
    </citation>
    <scope>NUCLEOTIDE SEQUENCE [LARGE SCALE GENOMIC DNA]</scope>
    <source>
        <tissue evidence="3">Rhizome</tissue>
    </source>
</reference>
<dbReference type="Pfam" id="PF13041">
    <property type="entry name" value="PPR_2"/>
    <property type="match status" value="2"/>
</dbReference>
<evidence type="ECO:0000256" key="2">
    <source>
        <dbReference type="PROSITE-ProRule" id="PRU00708"/>
    </source>
</evidence>
<comment type="caution">
    <text evidence="3">The sequence shown here is derived from an EMBL/GenBank/DDBJ whole genome shotgun (WGS) entry which is preliminary data.</text>
</comment>
<dbReference type="GO" id="GO:0099402">
    <property type="term" value="P:plant organ development"/>
    <property type="evidence" value="ECO:0007669"/>
    <property type="project" value="UniProtKB-ARBA"/>
</dbReference>
<sequence>MRSPPPLPRISPDALLRPHLRIRGPWLAARPSPLLPPAQPAESLPPPPHSDRLPGLVDSIRFASSIGHLSDAFSAFSLLRRLYPTSCLVLLPYPLSFLLSCSAARSALSQGQQLHALALALGFQDHFFILPKLITFYAACGFLSEARNVADSSKNQFRAWNFLVSVHAGCCAWEGAIFTYKQMIDRGIFVGKYAFSTVFRACGEVGNLGLAMVVHARMAASEVELDLCTWNSLVAMYARCGAVREARKVFDAMPMRDIISWNTMISGYVSAGMLEEAIELLPSMQEGPGFNTVTCNAIVSGTLRLQHNYEALRLISRMKISGPAMDHVTLVNGLKACSRLNSMKIGKEIHGVALRTHCYGVENIINTLITMYSRCKNMSYAYSIFRTSGIRSLITWNAMITGNLHAEKTEEAYLLFHDMIGSGMQPNDVTIIVMLSLCTRVMNLNHGKELHCYMVKEGFPDHLVLSNCLIGLYSKSRRMALAQRLFDVMKVHDVITYTILIAGYGMLGEGITSLKLFNEMIRSGVQPDHVTMVAILSACSHSGLVNEGLSLFDYMNTGYGIAPRVEHWSCMVDLYCRAGLLKRAEELIIHMPVEPTGAMLATLVGACRVHRNKEVGEWAVMKLYKMSNRGLSHHIQYQRISQS</sequence>
<accession>A0A8J5GMB0</accession>
<dbReference type="FunFam" id="1.25.40.10:FF:000158">
    <property type="entry name" value="pentatricopeptide repeat-containing protein At2g33680"/>
    <property type="match status" value="1"/>
</dbReference>
<dbReference type="Proteomes" id="UP000734854">
    <property type="component" value="Unassembled WGS sequence"/>
</dbReference>
<dbReference type="OrthoDB" id="185373at2759"/>
<evidence type="ECO:0000256" key="1">
    <source>
        <dbReference type="ARBA" id="ARBA00022737"/>
    </source>
</evidence>
<feature type="repeat" description="PPR" evidence="2">
    <location>
        <begin position="392"/>
        <end position="426"/>
    </location>
</feature>
<name>A0A8J5GMB0_ZINOF</name>
<evidence type="ECO:0000313" key="4">
    <source>
        <dbReference type="Proteomes" id="UP000734854"/>
    </source>
</evidence>
<feature type="repeat" description="PPR" evidence="2">
    <location>
        <begin position="226"/>
        <end position="260"/>
    </location>
</feature>
<protein>
    <recommendedName>
        <fullName evidence="5">Pentatricopeptide repeat-containing protein</fullName>
    </recommendedName>
</protein>
<dbReference type="AlphaFoldDB" id="A0A8J5GMB0"/>
<keyword evidence="4" id="KW-1185">Reference proteome</keyword>
<dbReference type="GO" id="GO:0009451">
    <property type="term" value="P:RNA modification"/>
    <property type="evidence" value="ECO:0007669"/>
    <property type="project" value="InterPro"/>
</dbReference>
<dbReference type="Pfam" id="PF01535">
    <property type="entry name" value="PPR"/>
    <property type="match status" value="4"/>
</dbReference>
<gene>
    <name evidence="3" type="ORF">ZIOFF_032084</name>
</gene>
<keyword evidence="1" id="KW-0677">Repeat</keyword>
<dbReference type="InterPro" id="IPR046960">
    <property type="entry name" value="PPR_At4g14850-like_plant"/>
</dbReference>
<organism evidence="3 4">
    <name type="scientific">Zingiber officinale</name>
    <name type="common">Ginger</name>
    <name type="synonym">Amomum zingiber</name>
    <dbReference type="NCBI Taxonomy" id="94328"/>
    <lineage>
        <taxon>Eukaryota</taxon>
        <taxon>Viridiplantae</taxon>
        <taxon>Streptophyta</taxon>
        <taxon>Embryophyta</taxon>
        <taxon>Tracheophyta</taxon>
        <taxon>Spermatophyta</taxon>
        <taxon>Magnoliopsida</taxon>
        <taxon>Liliopsida</taxon>
        <taxon>Zingiberales</taxon>
        <taxon>Zingiberaceae</taxon>
        <taxon>Zingiber</taxon>
    </lineage>
</organism>
<dbReference type="PANTHER" id="PTHR47926">
    <property type="entry name" value="PENTATRICOPEPTIDE REPEAT-CONTAINING PROTEIN"/>
    <property type="match status" value="1"/>
</dbReference>
<dbReference type="EMBL" id="JACMSC010000009">
    <property type="protein sequence ID" value="KAG6506755.1"/>
    <property type="molecule type" value="Genomic_DNA"/>
</dbReference>
<evidence type="ECO:0008006" key="5">
    <source>
        <dbReference type="Google" id="ProtNLM"/>
    </source>
</evidence>
<feature type="repeat" description="PPR" evidence="2">
    <location>
        <begin position="493"/>
        <end position="527"/>
    </location>
</feature>
<dbReference type="InterPro" id="IPR002885">
    <property type="entry name" value="PPR_rpt"/>
</dbReference>
<dbReference type="PANTHER" id="PTHR47926:SF375">
    <property type="entry name" value="PENTATRICOPEPTIDE REPEAT-CONTAINING PROTEIN"/>
    <property type="match status" value="1"/>
</dbReference>
<proteinExistence type="predicted"/>
<dbReference type="NCBIfam" id="TIGR00756">
    <property type="entry name" value="PPR"/>
    <property type="match status" value="4"/>
</dbReference>
<dbReference type="GO" id="GO:0003723">
    <property type="term" value="F:RNA binding"/>
    <property type="evidence" value="ECO:0007669"/>
    <property type="project" value="InterPro"/>
</dbReference>